<dbReference type="InterPro" id="IPR015421">
    <property type="entry name" value="PyrdxlP-dep_Trfase_major"/>
</dbReference>
<protein>
    <recommendedName>
        <fullName evidence="4">alanine--glyoxylate transaminase</fullName>
        <ecNumber evidence="4">2.6.1.44</ecNumber>
    </recommendedName>
</protein>
<evidence type="ECO:0000256" key="5">
    <source>
        <dbReference type="ARBA" id="ARBA00022576"/>
    </source>
</evidence>
<dbReference type="PIRSF" id="PIRSF000521">
    <property type="entry name" value="Transaminase_4ab_Lys_Orn"/>
    <property type="match status" value="1"/>
</dbReference>
<comment type="subunit">
    <text evidence="3">Homotetramer.</text>
</comment>
<keyword evidence="6 9" id="KW-0808">Transferase</keyword>
<dbReference type="InterPro" id="IPR005814">
    <property type="entry name" value="Aminotrans_3"/>
</dbReference>
<evidence type="ECO:0000256" key="3">
    <source>
        <dbReference type="ARBA" id="ARBA00011881"/>
    </source>
</evidence>
<evidence type="ECO:0000256" key="4">
    <source>
        <dbReference type="ARBA" id="ARBA00013049"/>
    </source>
</evidence>
<dbReference type="Pfam" id="PF00202">
    <property type="entry name" value="Aminotran_3"/>
    <property type="match status" value="1"/>
</dbReference>
<keyword evidence="7 8" id="KW-0663">Pyridoxal phosphate</keyword>
<dbReference type="PANTHER" id="PTHR45688">
    <property type="match status" value="1"/>
</dbReference>
<organism evidence="9 10">
    <name type="scientific">Actinopolyspora saharensis</name>
    <dbReference type="NCBI Taxonomy" id="995062"/>
    <lineage>
        <taxon>Bacteria</taxon>
        <taxon>Bacillati</taxon>
        <taxon>Actinomycetota</taxon>
        <taxon>Actinomycetes</taxon>
        <taxon>Actinopolysporales</taxon>
        <taxon>Actinopolysporaceae</taxon>
        <taxon>Actinopolyspora</taxon>
    </lineage>
</organism>
<evidence type="ECO:0000256" key="1">
    <source>
        <dbReference type="ARBA" id="ARBA00001933"/>
    </source>
</evidence>
<accession>A0A1H1AAZ8</accession>
<dbReference type="RefSeq" id="WP_092521927.1">
    <property type="nucleotide sequence ID" value="NZ_FNKO01000001.1"/>
</dbReference>
<dbReference type="PANTHER" id="PTHR45688:SF3">
    <property type="entry name" value="ALANINE--GLYOXYLATE AMINOTRANSFERASE 2, MITOCHONDRIAL"/>
    <property type="match status" value="1"/>
</dbReference>
<proteinExistence type="inferred from homology"/>
<keyword evidence="5 9" id="KW-0032">Aminotransferase</keyword>
<dbReference type="GO" id="GO:0030170">
    <property type="term" value="F:pyridoxal phosphate binding"/>
    <property type="evidence" value="ECO:0007669"/>
    <property type="project" value="InterPro"/>
</dbReference>
<evidence type="ECO:0000313" key="9">
    <source>
        <dbReference type="EMBL" id="SDQ36908.1"/>
    </source>
</evidence>
<sequence length="441" mass="46859">MGANADSGAAEGEHARLARRRAAVLPSWLGTLYSEPIDIESGSGRHVHDAEGNRYLDFFGGILTTMTGHAVPEVTEAVSEQAGRILHSSTLYLNEPMIELAERVAELSEIEDPRVFFTTSGTEANDTALLLATGYRSSNQILALRNSYHGRSFASLSVTGNRAWSPSSLSPVQTNYVHGSRRRGTVLEGLDDAEFTAACVRDLEDVLDQLHGNVACLIAEPIQGVGGFAAPPDGLFARFKEVLDRHGILWISDEVQTGWGRTGEHFWGWQAHDANGSPDIVTFAKGIGNGLPIAGVVARGEVMDSVSANSISTFGGSPLTAAGALANLEYHRRNDLWGNAHRVGAVLRDELFAAESMPGVGELRGKGLMLGVELLRPDGSPAPELAAETTEQARTRGLLIGKGGLEGNVLRIAPPLSLTSQEAVDGARILLEALRASGADE</sequence>
<name>A0A1H1AAZ8_9ACTN</name>
<dbReference type="CDD" id="cd00610">
    <property type="entry name" value="OAT_like"/>
    <property type="match status" value="1"/>
</dbReference>
<dbReference type="EMBL" id="FNKO01000001">
    <property type="protein sequence ID" value="SDQ36908.1"/>
    <property type="molecule type" value="Genomic_DNA"/>
</dbReference>
<dbReference type="FunFam" id="3.40.640.10:FF:000004">
    <property type="entry name" value="Acetylornithine aminotransferase"/>
    <property type="match status" value="1"/>
</dbReference>
<dbReference type="Gene3D" id="3.40.640.10">
    <property type="entry name" value="Type I PLP-dependent aspartate aminotransferase-like (Major domain)"/>
    <property type="match status" value="1"/>
</dbReference>
<evidence type="ECO:0000256" key="6">
    <source>
        <dbReference type="ARBA" id="ARBA00022679"/>
    </source>
</evidence>
<dbReference type="InterPro" id="IPR015424">
    <property type="entry name" value="PyrdxlP-dep_Trfase"/>
</dbReference>
<dbReference type="InterPro" id="IPR015422">
    <property type="entry name" value="PyrdxlP-dep_Trfase_small"/>
</dbReference>
<dbReference type="Gene3D" id="3.90.1150.10">
    <property type="entry name" value="Aspartate Aminotransferase, domain 1"/>
    <property type="match status" value="1"/>
</dbReference>
<comment type="cofactor">
    <cofactor evidence="1">
        <name>pyridoxal 5'-phosphate</name>
        <dbReference type="ChEBI" id="CHEBI:597326"/>
    </cofactor>
</comment>
<reference evidence="10" key="1">
    <citation type="submission" date="2016-10" db="EMBL/GenBank/DDBJ databases">
        <authorList>
            <person name="Varghese N."/>
            <person name="Submissions S."/>
        </authorList>
    </citation>
    <scope>NUCLEOTIDE SEQUENCE [LARGE SCALE GENOMIC DNA]</scope>
    <source>
        <strain evidence="10">DSM 45459</strain>
    </source>
</reference>
<gene>
    <name evidence="9" type="ORF">SAMN04489718_1502</name>
</gene>
<comment type="similarity">
    <text evidence="2 8">Belongs to the class-III pyridoxal-phosphate-dependent aminotransferase family.</text>
</comment>
<dbReference type="GO" id="GO:0008453">
    <property type="term" value="F:alanine-glyoxylate transaminase activity"/>
    <property type="evidence" value="ECO:0007669"/>
    <property type="project" value="UniProtKB-EC"/>
</dbReference>
<evidence type="ECO:0000313" key="10">
    <source>
        <dbReference type="Proteomes" id="UP000199301"/>
    </source>
</evidence>
<evidence type="ECO:0000256" key="7">
    <source>
        <dbReference type="ARBA" id="ARBA00022898"/>
    </source>
</evidence>
<dbReference type="OrthoDB" id="9801052at2"/>
<evidence type="ECO:0000256" key="2">
    <source>
        <dbReference type="ARBA" id="ARBA00008954"/>
    </source>
</evidence>
<dbReference type="EC" id="2.6.1.44" evidence="4"/>
<dbReference type="AlphaFoldDB" id="A0A1H1AAZ8"/>
<dbReference type="Proteomes" id="UP000199301">
    <property type="component" value="Unassembled WGS sequence"/>
</dbReference>
<keyword evidence="10" id="KW-1185">Reference proteome</keyword>
<dbReference type="SUPFAM" id="SSF53383">
    <property type="entry name" value="PLP-dependent transferases"/>
    <property type="match status" value="1"/>
</dbReference>
<evidence type="ECO:0000256" key="8">
    <source>
        <dbReference type="RuleBase" id="RU003560"/>
    </source>
</evidence>
<dbReference type="STRING" id="995062.SAMN04489718_1502"/>